<organism evidence="1 2">
    <name type="scientific">Gnathostoma spinigerum</name>
    <dbReference type="NCBI Taxonomy" id="75299"/>
    <lineage>
        <taxon>Eukaryota</taxon>
        <taxon>Metazoa</taxon>
        <taxon>Ecdysozoa</taxon>
        <taxon>Nematoda</taxon>
        <taxon>Chromadorea</taxon>
        <taxon>Rhabditida</taxon>
        <taxon>Spirurina</taxon>
        <taxon>Gnathostomatomorpha</taxon>
        <taxon>Gnathostomatoidea</taxon>
        <taxon>Gnathostomatidae</taxon>
        <taxon>Gnathostoma</taxon>
    </lineage>
</organism>
<accession>A0ABD6EKP6</accession>
<keyword evidence="2" id="KW-1185">Reference proteome</keyword>
<evidence type="ECO:0008006" key="3">
    <source>
        <dbReference type="Google" id="ProtNLM"/>
    </source>
</evidence>
<name>A0ABD6EKP6_9BILA</name>
<dbReference type="Proteomes" id="UP001608902">
    <property type="component" value="Unassembled WGS sequence"/>
</dbReference>
<dbReference type="AlphaFoldDB" id="A0ABD6EKP6"/>
<comment type="caution">
    <text evidence="1">The sequence shown here is derived from an EMBL/GenBank/DDBJ whole genome shotgun (WGS) entry which is preliminary data.</text>
</comment>
<evidence type="ECO:0000313" key="2">
    <source>
        <dbReference type="Proteomes" id="UP001608902"/>
    </source>
</evidence>
<reference evidence="1 2" key="1">
    <citation type="submission" date="2024-08" db="EMBL/GenBank/DDBJ databases">
        <title>Gnathostoma spinigerum genome.</title>
        <authorList>
            <person name="Gonzalez-Bertolin B."/>
            <person name="Monzon S."/>
            <person name="Zaballos A."/>
            <person name="Jimenez P."/>
            <person name="Dekumyoy P."/>
            <person name="Varona S."/>
            <person name="Cuesta I."/>
            <person name="Sumanam S."/>
            <person name="Adisakwattana P."/>
            <person name="Gasser R.B."/>
            <person name="Hernandez-Gonzalez A."/>
            <person name="Young N.D."/>
            <person name="Perteguer M.J."/>
        </authorList>
    </citation>
    <scope>NUCLEOTIDE SEQUENCE [LARGE SCALE GENOMIC DNA]</scope>
    <source>
        <strain evidence="1">AL3</strain>
        <tissue evidence="1">Liver</tissue>
    </source>
</reference>
<evidence type="ECO:0000313" key="1">
    <source>
        <dbReference type="EMBL" id="MFH4980125.1"/>
    </source>
</evidence>
<sequence>MQQSYSACQLWNWLVQKKELVFVELIQARNLAEKSWNDVRLFVGDSRYLLFVTKAIRQCRDKEDTSQ</sequence>
<protein>
    <recommendedName>
        <fullName evidence="3">Ribosomal protein L20</fullName>
    </recommendedName>
</protein>
<gene>
    <name evidence="1" type="ORF">AB6A40_006834</name>
</gene>
<dbReference type="EMBL" id="JBGFUD010005106">
    <property type="protein sequence ID" value="MFH4980125.1"/>
    <property type="molecule type" value="Genomic_DNA"/>
</dbReference>
<proteinExistence type="predicted"/>